<dbReference type="PATRIC" id="fig|224013.5.peg.5949"/>
<reference evidence="1 2" key="2">
    <citation type="journal article" date="2016" name="Genome Announc.">
        <title>Draft Genome Sequence of the N2-Fixing Cyanobacterium Nostoc piscinale CENA21, Isolated from the Brazilian Amazon Floodplain.</title>
        <authorList>
            <person name="Leao T."/>
            <person name="Guimaraes P.I."/>
            <person name="de Melo A.G."/>
            <person name="Ramos R.T."/>
            <person name="Leao P.N."/>
            <person name="Silva A."/>
            <person name="Fiore M.F."/>
            <person name="Schneider M.P."/>
        </authorList>
    </citation>
    <scope>NUCLEOTIDE SEQUENCE [LARGE SCALE GENOMIC DNA]</scope>
    <source>
        <strain evidence="1 2">CENA21</strain>
    </source>
</reference>
<evidence type="ECO:0000313" key="2">
    <source>
        <dbReference type="Proteomes" id="UP000062645"/>
    </source>
</evidence>
<organism evidence="1 2">
    <name type="scientific">Nostoc piscinale CENA21</name>
    <dbReference type="NCBI Taxonomy" id="224013"/>
    <lineage>
        <taxon>Bacteria</taxon>
        <taxon>Bacillati</taxon>
        <taxon>Cyanobacteriota</taxon>
        <taxon>Cyanophyceae</taxon>
        <taxon>Nostocales</taxon>
        <taxon>Nostocaceae</taxon>
        <taxon>Nostoc</taxon>
    </lineage>
</organism>
<accession>A0A0M4T063</accession>
<dbReference type="EMBL" id="CP012036">
    <property type="protein sequence ID" value="ALF55309.1"/>
    <property type="molecule type" value="Genomic_DNA"/>
</dbReference>
<evidence type="ECO:0000313" key="1">
    <source>
        <dbReference type="EMBL" id="ALF55309.1"/>
    </source>
</evidence>
<sequence>MLFGVSKTEANDTFHDWIIRDRLRKRTFCQSAKILKKLFMIMIIVVRGGKEASVARLLPLHFDYHYQESI</sequence>
<dbReference type="Proteomes" id="UP000062645">
    <property type="component" value="Chromosome"/>
</dbReference>
<dbReference type="AlphaFoldDB" id="A0A0M4T063"/>
<name>A0A0M4T063_9NOSO</name>
<dbReference type="KEGG" id="npz:ACX27_24780"/>
<reference evidence="2" key="1">
    <citation type="submission" date="2015-07" db="EMBL/GenBank/DDBJ databases">
        <title>Genome Of Nitrogen-Fixing Cyanobacterium Nostoc piscinale CENA21 From Solimoes/Amazon River Floodplain Sediments And Comparative Genomics To Uncover Biosynthetic Natural Products Potential.</title>
        <authorList>
            <person name="Leao T.F."/>
            <person name="Leao P.N."/>
            <person name="Guimaraes P.I."/>
            <person name="de Melo A.G.C."/>
            <person name="Ramos R.T.J."/>
            <person name="Silva A."/>
            <person name="Fiore M.F."/>
            <person name="Schneider M.P.C."/>
        </authorList>
    </citation>
    <scope>NUCLEOTIDE SEQUENCE [LARGE SCALE GENOMIC DNA]</scope>
    <source>
        <strain evidence="2">CENA21</strain>
    </source>
</reference>
<protein>
    <submittedName>
        <fullName evidence="1">Uncharacterized protein</fullName>
    </submittedName>
</protein>
<keyword evidence="2" id="KW-1185">Reference proteome</keyword>
<proteinExistence type="predicted"/>
<gene>
    <name evidence="1" type="ORF">ACX27_24780</name>
</gene>